<dbReference type="PANTHER" id="PTHR10799">
    <property type="entry name" value="SNF2/RAD54 HELICASE FAMILY"/>
    <property type="match status" value="1"/>
</dbReference>
<accession>A0ABP3C5T7</accession>
<feature type="compositionally biased region" description="Low complexity" evidence="2">
    <location>
        <begin position="627"/>
        <end position="646"/>
    </location>
</feature>
<dbReference type="InterPro" id="IPR014001">
    <property type="entry name" value="Helicase_ATP-bd"/>
</dbReference>
<dbReference type="SMART" id="SM00490">
    <property type="entry name" value="HELICc"/>
    <property type="match status" value="1"/>
</dbReference>
<dbReference type="RefSeq" id="WP_339391990.1">
    <property type="nucleotide sequence ID" value="NZ_BAAAAF010000003.1"/>
</dbReference>
<evidence type="ECO:0000313" key="6">
    <source>
        <dbReference type="Proteomes" id="UP001498238"/>
    </source>
</evidence>
<dbReference type="Pfam" id="PF08455">
    <property type="entry name" value="SNF2_assoc"/>
    <property type="match status" value="1"/>
</dbReference>
<keyword evidence="5" id="KW-0547">Nucleotide-binding</keyword>
<dbReference type="InterPro" id="IPR001650">
    <property type="entry name" value="Helicase_C-like"/>
</dbReference>
<keyword evidence="5" id="KW-0347">Helicase</keyword>
<dbReference type="Pfam" id="PF00271">
    <property type="entry name" value="Helicase_C"/>
    <property type="match status" value="1"/>
</dbReference>
<evidence type="ECO:0000259" key="3">
    <source>
        <dbReference type="PROSITE" id="PS51192"/>
    </source>
</evidence>
<dbReference type="Pfam" id="PF00176">
    <property type="entry name" value="SNF2-rel_dom"/>
    <property type="match status" value="1"/>
</dbReference>
<gene>
    <name evidence="5" type="ORF">NCCP602_09770</name>
</gene>
<feature type="region of interest" description="Disordered" evidence="2">
    <location>
        <begin position="1"/>
        <end position="34"/>
    </location>
</feature>
<dbReference type="InterPro" id="IPR049730">
    <property type="entry name" value="SNF2/RAD54-like_C"/>
</dbReference>
<dbReference type="InterPro" id="IPR027417">
    <property type="entry name" value="P-loop_NTPase"/>
</dbReference>
<evidence type="ECO:0000256" key="1">
    <source>
        <dbReference type="ARBA" id="ARBA00022801"/>
    </source>
</evidence>
<evidence type="ECO:0000313" key="5">
    <source>
        <dbReference type="EMBL" id="GAA0035016.1"/>
    </source>
</evidence>
<feature type="compositionally biased region" description="Low complexity" evidence="2">
    <location>
        <begin position="342"/>
        <end position="353"/>
    </location>
</feature>
<name>A0ABP3C5T7_9MICO</name>
<proteinExistence type="predicted"/>
<sequence length="1101" mass="120885">MPENRATAAPDDEGSAPGVRVHRSASTATRSTSRTPSDWRAAFASFAEAAPQDYTAVALGFELVEVVPRSWFEPQHTALLTNAEVSPGANPSLAIRPLVLSESGNWVKKSLSWRTIDRMVSQFGVDPRHQEWFSQLAGLRTRDKTDFTPDGAPYHLGDFHTSLIWDVFAHGADLGIAFVGVNPGMDVRIGREAKAIIDVRKGPGGLRVQPHVTIDEREFAPGLAKPIWTHGYFGVDTRTGFTVTLAPAAQPTTASALPVLSSPGPITIPTAEAEEFFAEYYPLLRTSTEVVSTDESVRFPSYRDPRLVLFLTFGAQDRLNLRWYWEYSGPRRTLPVRRPGRTGTTSATGHASTNGRATSANNLATAPAAELRDIEHEDTVLAHVTTVLARFVPADPRAEFPTVPTDLDFDGADTADFVANVLPGLEEIDHVHVITRGKKQPYRELGGEPSVTITSVESEKTDWFELGFQISIGGKSVPFVKLFTALAKGMRKLKLVDNSFLTLDRPVFDRIKALLAEADLIDEWEPESPKISRLHVGLWSEFEDLADAAEPAVTWRESAQALTDLDRLPDTEVPDLGGVRLRPYQVQGFRWLALLHRCRLGGILADDMGLGKTLQTLALIAYARRTAGSGPTGSGTTESPTTESRTIASPTTVSRSPDDRDSAPRSGEPPFLVVAPTSVVPVWAQEAAKHTPDLDVRVIGESTRKRGTSFAEVVAGADVIVVSYAILRLDETEIAGLTWSGLILDEAQFVKNRTSQVHQAAKSIDAPFRLALTGTPLENSLRDVWSLFAISAPGLFPSPHRFEEEYVRPIESGENPGRMQRLQRRIRPFLMRRTKDLVAADLPEKQEQVITIELSAAHRKLYDRILQKERKKVLGFIDSDYDRQRFIVFRSLTLLRMLALDPRIVDAEHAEVPSSKLSALLERLDEVVAEGHRSIVFSQFTSFLDHVAEELGARGIPHVILDGSTRNRAEVVEAFRSGTAPVFLISLKAGGFGLTLTEADYVFLMDPWWNPAAENQAIDRAHRIGQTKHVMVYRYVAEGTVEEKVLGLQERKAELFADLMTEAEGDAGAGAGAAGVASASGQAFSRAVTAEDIRDLFDGRS</sequence>
<organism evidence="5 6">
    <name type="scientific">Brevibacterium metallidurans</name>
    <dbReference type="NCBI Taxonomy" id="1482676"/>
    <lineage>
        <taxon>Bacteria</taxon>
        <taxon>Bacillati</taxon>
        <taxon>Actinomycetota</taxon>
        <taxon>Actinomycetes</taxon>
        <taxon>Micrococcales</taxon>
        <taxon>Brevibacteriaceae</taxon>
        <taxon>Brevibacterium</taxon>
    </lineage>
</organism>
<dbReference type="CDD" id="cd18793">
    <property type="entry name" value="SF2_C_SNF"/>
    <property type="match status" value="1"/>
</dbReference>
<keyword evidence="1" id="KW-0378">Hydrolase</keyword>
<dbReference type="InterPro" id="IPR038718">
    <property type="entry name" value="SNF2-like_sf"/>
</dbReference>
<feature type="region of interest" description="Disordered" evidence="2">
    <location>
        <begin position="627"/>
        <end position="671"/>
    </location>
</feature>
<dbReference type="InterPro" id="IPR013663">
    <property type="entry name" value="Helicase_SWF/SNF/SWI_bac"/>
</dbReference>
<dbReference type="InterPro" id="IPR000330">
    <property type="entry name" value="SNF2_N"/>
</dbReference>
<dbReference type="SMART" id="SM00487">
    <property type="entry name" value="DEXDc"/>
    <property type="match status" value="1"/>
</dbReference>
<dbReference type="PROSITE" id="PS51192">
    <property type="entry name" value="HELICASE_ATP_BIND_1"/>
    <property type="match status" value="1"/>
</dbReference>
<dbReference type="SUPFAM" id="SSF52540">
    <property type="entry name" value="P-loop containing nucleoside triphosphate hydrolases"/>
    <property type="match status" value="2"/>
</dbReference>
<keyword evidence="5" id="KW-0067">ATP-binding</keyword>
<evidence type="ECO:0000259" key="4">
    <source>
        <dbReference type="PROSITE" id="PS51194"/>
    </source>
</evidence>
<feature type="domain" description="Helicase C-terminal" evidence="4">
    <location>
        <begin position="920"/>
        <end position="1064"/>
    </location>
</feature>
<keyword evidence="6" id="KW-1185">Reference proteome</keyword>
<protein>
    <submittedName>
        <fullName evidence="5">DEAD/DEAH box helicase</fullName>
    </submittedName>
</protein>
<feature type="compositionally biased region" description="Low complexity" evidence="2">
    <location>
        <begin position="24"/>
        <end position="34"/>
    </location>
</feature>
<feature type="domain" description="Helicase ATP-binding" evidence="3">
    <location>
        <begin position="593"/>
        <end position="794"/>
    </location>
</feature>
<evidence type="ECO:0000256" key="2">
    <source>
        <dbReference type="SAM" id="MobiDB-lite"/>
    </source>
</evidence>
<dbReference type="PROSITE" id="PS51194">
    <property type="entry name" value="HELICASE_CTER"/>
    <property type="match status" value="1"/>
</dbReference>
<dbReference type="Proteomes" id="UP001498238">
    <property type="component" value="Unassembled WGS sequence"/>
</dbReference>
<comment type="caution">
    <text evidence="5">The sequence shown here is derived from an EMBL/GenBank/DDBJ whole genome shotgun (WGS) entry which is preliminary data.</text>
</comment>
<dbReference type="Gene3D" id="3.40.50.10810">
    <property type="entry name" value="Tandem AAA-ATPase domain"/>
    <property type="match status" value="1"/>
</dbReference>
<dbReference type="Gene3D" id="3.40.50.300">
    <property type="entry name" value="P-loop containing nucleotide triphosphate hydrolases"/>
    <property type="match status" value="1"/>
</dbReference>
<dbReference type="EMBL" id="BAAAAF010000003">
    <property type="protein sequence ID" value="GAA0035016.1"/>
    <property type="molecule type" value="Genomic_DNA"/>
</dbReference>
<feature type="region of interest" description="Disordered" evidence="2">
    <location>
        <begin position="335"/>
        <end position="360"/>
    </location>
</feature>
<dbReference type="GO" id="GO:0004386">
    <property type="term" value="F:helicase activity"/>
    <property type="evidence" value="ECO:0007669"/>
    <property type="project" value="UniProtKB-KW"/>
</dbReference>
<reference evidence="5 6" key="1">
    <citation type="submission" date="2024-01" db="EMBL/GenBank/DDBJ databases">
        <title>Characterization of antibiotic resistant novel bacterial strains and their environmental applications.</title>
        <authorList>
            <person name="Manzoor S."/>
            <person name="Abbas S."/>
            <person name="Arshad M."/>
            <person name="Ahmed I."/>
        </authorList>
    </citation>
    <scope>NUCLEOTIDE SEQUENCE [LARGE SCALE GENOMIC DNA]</scope>
    <source>
        <strain evidence="5 6">NCCP-602</strain>
    </source>
</reference>